<gene>
    <name evidence="3" type="ORF">NQ318_001263</name>
</gene>
<protein>
    <recommendedName>
        <fullName evidence="5">Malate dehydrogenase</fullName>
    </recommendedName>
</protein>
<dbReference type="Gene3D" id="1.10.1530.10">
    <property type="match status" value="1"/>
</dbReference>
<dbReference type="InterPro" id="IPR036111">
    <property type="entry name" value="Mal/L-sulfo/L-lacto_DH-like_sf"/>
</dbReference>
<dbReference type="PANTHER" id="PTHR11091:SF0">
    <property type="entry name" value="MALATE DEHYDROGENASE"/>
    <property type="match status" value="1"/>
</dbReference>
<dbReference type="GO" id="GO:0016491">
    <property type="term" value="F:oxidoreductase activity"/>
    <property type="evidence" value="ECO:0007669"/>
    <property type="project" value="UniProtKB-KW"/>
</dbReference>
<dbReference type="Proteomes" id="UP001162162">
    <property type="component" value="Unassembled WGS sequence"/>
</dbReference>
<evidence type="ECO:0000313" key="4">
    <source>
        <dbReference type="Proteomes" id="UP001162162"/>
    </source>
</evidence>
<dbReference type="InterPro" id="IPR003767">
    <property type="entry name" value="Malate/L-lactate_DH-like"/>
</dbReference>
<dbReference type="EMBL" id="JAPWTK010000002">
    <property type="protein sequence ID" value="KAJ8962858.1"/>
    <property type="molecule type" value="Genomic_DNA"/>
</dbReference>
<proteinExistence type="inferred from homology"/>
<dbReference type="InterPro" id="IPR043144">
    <property type="entry name" value="Mal/L-sulf/L-lact_DH-like_ah"/>
</dbReference>
<evidence type="ECO:0008006" key="5">
    <source>
        <dbReference type="Google" id="ProtNLM"/>
    </source>
</evidence>
<dbReference type="InterPro" id="IPR043143">
    <property type="entry name" value="Mal/L-sulf/L-lact_DH-like_NADP"/>
</dbReference>
<sequence length="415" mass="44359">MASLGMKTAASRSCQLLSAVGKAVLDGASVRRRNGSVSFLVRNMATTACTSKDNPEPQTLVTTMEEAFRFMTDCFKAAGTPHEHAEIISENLLEADCRGHYSHGMNRLEMYINDIHGGLSDPKATCTIEKQTIATALVNGNNGMGAVVGKFCMDLAIEKAKDAGIALVVAHSSNHYGIAGMYALQAINQGFIGMSFTNTSPFMAPTRAKTAALGTNPLSLGAPGRCGDSFVLDMATTAVAVGKIELQRRKGLPIPEGWAMNNEGKPETDAEVAYKAAKLMPLGGMEVNSGYKGYGLGVMVEVFCGMLSGSTYGPNIRRWGAHGELANLGQAFLAINPGCFAPGFEGRMSDLMNHLRNMEPSDPEKPVMVHGDPERKHMEKVKADGGLIYVKNQHDTNAKLAEKLNVKPMVSKPRS</sequence>
<organism evidence="3 4">
    <name type="scientific">Aromia moschata</name>
    <dbReference type="NCBI Taxonomy" id="1265417"/>
    <lineage>
        <taxon>Eukaryota</taxon>
        <taxon>Metazoa</taxon>
        <taxon>Ecdysozoa</taxon>
        <taxon>Arthropoda</taxon>
        <taxon>Hexapoda</taxon>
        <taxon>Insecta</taxon>
        <taxon>Pterygota</taxon>
        <taxon>Neoptera</taxon>
        <taxon>Endopterygota</taxon>
        <taxon>Coleoptera</taxon>
        <taxon>Polyphaga</taxon>
        <taxon>Cucujiformia</taxon>
        <taxon>Chrysomeloidea</taxon>
        <taxon>Cerambycidae</taxon>
        <taxon>Cerambycinae</taxon>
        <taxon>Callichromatini</taxon>
        <taxon>Aromia</taxon>
    </lineage>
</organism>
<keyword evidence="4" id="KW-1185">Reference proteome</keyword>
<name>A0AAV8ZFB0_9CUCU</name>
<comment type="similarity">
    <text evidence="1">Belongs to the LDH2/MDH2 oxidoreductase family.</text>
</comment>
<evidence type="ECO:0000313" key="3">
    <source>
        <dbReference type="EMBL" id="KAJ8962858.1"/>
    </source>
</evidence>
<keyword evidence="2" id="KW-0560">Oxidoreductase</keyword>
<evidence type="ECO:0000256" key="2">
    <source>
        <dbReference type="ARBA" id="ARBA00023002"/>
    </source>
</evidence>
<dbReference type="Gene3D" id="3.30.1370.60">
    <property type="entry name" value="Hypothetical oxidoreductase yiak, domain 2"/>
    <property type="match status" value="1"/>
</dbReference>
<accession>A0AAV8ZFB0</accession>
<dbReference type="AlphaFoldDB" id="A0AAV8ZFB0"/>
<dbReference type="Pfam" id="PF02615">
    <property type="entry name" value="Ldh_2"/>
    <property type="match status" value="1"/>
</dbReference>
<dbReference type="SUPFAM" id="SSF89733">
    <property type="entry name" value="L-sulfolactate dehydrogenase-like"/>
    <property type="match status" value="1"/>
</dbReference>
<reference evidence="3" key="1">
    <citation type="journal article" date="2023" name="Insect Mol. Biol.">
        <title>Genome sequencing provides insights into the evolution of gene families encoding plant cell wall-degrading enzymes in longhorned beetles.</title>
        <authorList>
            <person name="Shin N.R."/>
            <person name="Okamura Y."/>
            <person name="Kirsch R."/>
            <person name="Pauchet Y."/>
        </authorList>
    </citation>
    <scope>NUCLEOTIDE SEQUENCE</scope>
    <source>
        <strain evidence="3">AMC_N1</strain>
    </source>
</reference>
<dbReference type="PANTHER" id="PTHR11091">
    <property type="entry name" value="OXIDOREDUCTASE-RELATED"/>
    <property type="match status" value="1"/>
</dbReference>
<comment type="caution">
    <text evidence="3">The sequence shown here is derived from an EMBL/GenBank/DDBJ whole genome shotgun (WGS) entry which is preliminary data.</text>
</comment>
<evidence type="ECO:0000256" key="1">
    <source>
        <dbReference type="ARBA" id="ARBA00006056"/>
    </source>
</evidence>